<keyword evidence="7" id="KW-0648">Protein biosynthesis</keyword>
<keyword evidence="5" id="KW-0547">Nucleotide-binding</keyword>
<sequence>MKVRPAYWNVAPTAVALLVAAKTQLIAKMLMHRLPTSTQALPRRRWLATAAKKATASASANNLQEKLVALCRHRGFVYPGSDIYGGLANSFDYGPLGTLMKKNIQDRWWFEFVQKRPNCVGLDSSVLMSSAVWTASGHVDNFTDPMTVCSNCNSRVRVDQLLESKLTTKEEQEGIASMSLAEMDERLAQLNIPCPNCGKAHTFQPAKKFNLLFRTNMGATEETASWIYLRPETAQGAYINFGHVQSTMRKKLPFGIGQMGKSFRNEISPGHFLFRTREFEQLELQFFTHPDESDKWYAYWVDECYNFLTKYGIQPENIRKHEHAPEELAHYARATTDIQFKYPFGWSELWGIANRTNYDLHKHMDASGKSLTYVDPVAKEEFLPHVVEPALGLGRVMLSMLLDAYDEEEVLGRKRTVLRLHPEIAPYRFAVLPLVKKEPLTDVAQKLFEDLAYGSSVDYDVSGSIGRRYRRQDEIGTPMCLTVDFETLEDQCVTVRDRDSMEQKRVPIASLLAATQSTRPMFHSF</sequence>
<feature type="domain" description="Aminoacyl-transfer RNA synthetases class-II family profile" evidence="9">
    <location>
        <begin position="170"/>
        <end position="433"/>
    </location>
</feature>
<dbReference type="EC" id="6.1.1.14" evidence="2"/>
<dbReference type="PANTHER" id="PTHR10745:SF8">
    <property type="entry name" value="DNA POLYMERASE SUBUNIT GAMMA-2, MITOCHONDRIAL"/>
    <property type="match status" value="1"/>
</dbReference>
<evidence type="ECO:0000256" key="8">
    <source>
        <dbReference type="ARBA" id="ARBA00023146"/>
    </source>
</evidence>
<dbReference type="PRINTS" id="PR01043">
    <property type="entry name" value="TRNASYNTHGLY"/>
</dbReference>
<evidence type="ECO:0000256" key="6">
    <source>
        <dbReference type="ARBA" id="ARBA00022840"/>
    </source>
</evidence>
<reference evidence="10" key="1">
    <citation type="submission" date="2019-03" db="EMBL/GenBank/DDBJ databases">
        <title>Long read genome sequence of the mycoparasitic Pythium oligandrum ATCC 38472 isolated from sugarbeet rhizosphere.</title>
        <authorList>
            <person name="Gaulin E."/>
        </authorList>
    </citation>
    <scope>NUCLEOTIDE SEQUENCE</scope>
    <source>
        <strain evidence="10">ATCC 38472_TT</strain>
    </source>
</reference>
<dbReference type="InterPro" id="IPR002315">
    <property type="entry name" value="tRNA-synt_gly"/>
</dbReference>
<dbReference type="InterPro" id="IPR006195">
    <property type="entry name" value="aa-tRNA-synth_II"/>
</dbReference>
<dbReference type="Gene3D" id="3.40.50.800">
    <property type="entry name" value="Anticodon-binding domain"/>
    <property type="match status" value="1"/>
</dbReference>
<dbReference type="EMBL" id="SPLM01000074">
    <property type="protein sequence ID" value="TMW62107.1"/>
    <property type="molecule type" value="Genomic_DNA"/>
</dbReference>
<evidence type="ECO:0000256" key="3">
    <source>
        <dbReference type="ARBA" id="ARBA00022490"/>
    </source>
</evidence>
<keyword evidence="4" id="KW-0436">Ligase</keyword>
<keyword evidence="11" id="KW-1185">Reference proteome</keyword>
<evidence type="ECO:0000313" key="11">
    <source>
        <dbReference type="Proteomes" id="UP000794436"/>
    </source>
</evidence>
<dbReference type="Gene3D" id="3.30.930.10">
    <property type="entry name" value="Bira Bifunctional Protein, Domain 2"/>
    <property type="match status" value="1"/>
</dbReference>
<dbReference type="AlphaFoldDB" id="A0A8K1CF04"/>
<dbReference type="PANTHER" id="PTHR10745">
    <property type="entry name" value="GLYCYL-TRNA SYNTHETASE/DNA POLYMERASE SUBUNIT GAMMA-2"/>
    <property type="match status" value="1"/>
</dbReference>
<dbReference type="GO" id="GO:0005739">
    <property type="term" value="C:mitochondrion"/>
    <property type="evidence" value="ECO:0007669"/>
    <property type="project" value="TreeGrafter"/>
</dbReference>
<evidence type="ECO:0000259" key="9">
    <source>
        <dbReference type="PROSITE" id="PS50862"/>
    </source>
</evidence>
<dbReference type="GO" id="GO:0006426">
    <property type="term" value="P:glycyl-tRNA aminoacylation"/>
    <property type="evidence" value="ECO:0007669"/>
    <property type="project" value="InterPro"/>
</dbReference>
<name>A0A8K1CF04_PYTOL</name>
<evidence type="ECO:0000313" key="10">
    <source>
        <dbReference type="EMBL" id="TMW62107.1"/>
    </source>
</evidence>
<dbReference type="Pfam" id="PF03129">
    <property type="entry name" value="HGTP_anticodon"/>
    <property type="match status" value="1"/>
</dbReference>
<dbReference type="InterPro" id="IPR002314">
    <property type="entry name" value="aa-tRNA-synt_IIb"/>
</dbReference>
<protein>
    <recommendedName>
        <fullName evidence="2">glycine--tRNA ligase</fullName>
        <ecNumber evidence="2">6.1.1.14</ecNumber>
    </recommendedName>
</protein>
<dbReference type="InterPro" id="IPR045864">
    <property type="entry name" value="aa-tRNA-synth_II/BPL/LPL"/>
</dbReference>
<keyword evidence="8" id="KW-0030">Aminoacyl-tRNA synthetase</keyword>
<dbReference type="NCBIfam" id="TIGR00389">
    <property type="entry name" value="glyS_dimeric"/>
    <property type="match status" value="1"/>
</dbReference>
<comment type="similarity">
    <text evidence="1">Belongs to the class-II aminoacyl-tRNA synthetase family.</text>
</comment>
<dbReference type="InterPro" id="IPR033731">
    <property type="entry name" value="GlyRS-like_core"/>
</dbReference>
<dbReference type="NCBIfam" id="NF003211">
    <property type="entry name" value="PRK04173.1"/>
    <property type="match status" value="1"/>
</dbReference>
<proteinExistence type="inferred from homology"/>
<evidence type="ECO:0000256" key="7">
    <source>
        <dbReference type="ARBA" id="ARBA00022917"/>
    </source>
</evidence>
<dbReference type="CDD" id="cd00858">
    <property type="entry name" value="GlyRS_anticodon"/>
    <property type="match status" value="1"/>
</dbReference>
<dbReference type="SUPFAM" id="SSF52954">
    <property type="entry name" value="Class II aaRS ABD-related"/>
    <property type="match status" value="1"/>
</dbReference>
<dbReference type="SUPFAM" id="SSF55681">
    <property type="entry name" value="Class II aaRS and biotin synthetases"/>
    <property type="match status" value="1"/>
</dbReference>
<dbReference type="InterPro" id="IPR022961">
    <property type="entry name" value="Gly_tRNA_ligase_bac"/>
</dbReference>
<keyword evidence="6" id="KW-0067">ATP-binding</keyword>
<dbReference type="HAMAP" id="MF_00253_B">
    <property type="entry name" value="Gly_tRNA_synth_B"/>
    <property type="match status" value="1"/>
</dbReference>
<accession>A0A8K1CF04</accession>
<evidence type="ECO:0000256" key="4">
    <source>
        <dbReference type="ARBA" id="ARBA00022598"/>
    </source>
</evidence>
<evidence type="ECO:0000256" key="5">
    <source>
        <dbReference type="ARBA" id="ARBA00022741"/>
    </source>
</evidence>
<dbReference type="CDD" id="cd00774">
    <property type="entry name" value="GlyRS-like_core"/>
    <property type="match status" value="1"/>
</dbReference>
<organism evidence="10 11">
    <name type="scientific">Pythium oligandrum</name>
    <name type="common">Mycoparasitic fungus</name>
    <dbReference type="NCBI Taxonomy" id="41045"/>
    <lineage>
        <taxon>Eukaryota</taxon>
        <taxon>Sar</taxon>
        <taxon>Stramenopiles</taxon>
        <taxon>Oomycota</taxon>
        <taxon>Peronosporomycetes</taxon>
        <taxon>Pythiales</taxon>
        <taxon>Pythiaceae</taxon>
        <taxon>Pythium</taxon>
    </lineage>
</organism>
<evidence type="ECO:0000256" key="1">
    <source>
        <dbReference type="ARBA" id="ARBA00008226"/>
    </source>
</evidence>
<evidence type="ECO:0000256" key="2">
    <source>
        <dbReference type="ARBA" id="ARBA00012829"/>
    </source>
</evidence>
<dbReference type="GO" id="GO:0005524">
    <property type="term" value="F:ATP binding"/>
    <property type="evidence" value="ECO:0007669"/>
    <property type="project" value="UniProtKB-KW"/>
</dbReference>
<dbReference type="FunFam" id="3.40.50.800:FF:000002">
    <property type="entry name" value="Glycine--tRNA ligase"/>
    <property type="match status" value="1"/>
</dbReference>
<dbReference type="InterPro" id="IPR027031">
    <property type="entry name" value="Gly-tRNA_synthase/POLG2"/>
</dbReference>
<comment type="caution">
    <text evidence="10">The sequence shown here is derived from an EMBL/GenBank/DDBJ whole genome shotgun (WGS) entry which is preliminary data.</text>
</comment>
<dbReference type="GO" id="GO:0004820">
    <property type="term" value="F:glycine-tRNA ligase activity"/>
    <property type="evidence" value="ECO:0007669"/>
    <property type="project" value="UniProtKB-EC"/>
</dbReference>
<dbReference type="InterPro" id="IPR004154">
    <property type="entry name" value="Anticodon-bd"/>
</dbReference>
<dbReference type="Pfam" id="PF00587">
    <property type="entry name" value="tRNA-synt_2b"/>
    <property type="match status" value="1"/>
</dbReference>
<gene>
    <name evidence="10" type="ORF">Poli38472_009600</name>
</gene>
<dbReference type="Proteomes" id="UP000794436">
    <property type="component" value="Unassembled WGS sequence"/>
</dbReference>
<keyword evidence="3" id="KW-0963">Cytoplasm</keyword>
<dbReference type="GO" id="GO:0006264">
    <property type="term" value="P:mitochondrial DNA replication"/>
    <property type="evidence" value="ECO:0007669"/>
    <property type="project" value="TreeGrafter"/>
</dbReference>
<dbReference type="GO" id="GO:0044281">
    <property type="term" value="P:small molecule metabolic process"/>
    <property type="evidence" value="ECO:0007669"/>
    <property type="project" value="UniProtKB-ARBA"/>
</dbReference>
<dbReference type="PROSITE" id="PS50862">
    <property type="entry name" value="AA_TRNA_LIGASE_II"/>
    <property type="match status" value="1"/>
</dbReference>
<dbReference type="InterPro" id="IPR036621">
    <property type="entry name" value="Anticodon-bd_dom_sf"/>
</dbReference>
<dbReference type="OrthoDB" id="57698at2759"/>